<feature type="transmembrane region" description="Helical" evidence="10">
    <location>
        <begin position="390"/>
        <end position="414"/>
    </location>
</feature>
<evidence type="ECO:0000256" key="9">
    <source>
        <dbReference type="SAM" id="MobiDB-lite"/>
    </source>
</evidence>
<dbReference type="Pfam" id="PF02537">
    <property type="entry name" value="CRCB"/>
    <property type="match status" value="2"/>
</dbReference>
<comment type="catalytic activity">
    <reaction evidence="8">
        <text>fluoride(in) = fluoride(out)</text>
        <dbReference type="Rhea" id="RHEA:76159"/>
        <dbReference type="ChEBI" id="CHEBI:17051"/>
    </reaction>
    <physiologicalReaction direction="left-to-right" evidence="8">
        <dbReference type="Rhea" id="RHEA:76160"/>
    </physiologicalReaction>
</comment>
<feature type="region of interest" description="Disordered" evidence="9">
    <location>
        <begin position="173"/>
        <end position="219"/>
    </location>
</feature>
<feature type="compositionally biased region" description="Basic and acidic residues" evidence="9">
    <location>
        <begin position="173"/>
        <end position="185"/>
    </location>
</feature>
<comment type="caution">
    <text evidence="11">The sequence shown here is derived from an EMBL/GenBank/DDBJ whole genome shotgun (WGS) entry which is preliminary data.</text>
</comment>
<comment type="subcellular location">
    <subcellularLocation>
        <location evidence="2">Cell membrane</location>
        <topology evidence="2">Multi-pass membrane protein</topology>
    </subcellularLocation>
</comment>
<feature type="transmembrane region" description="Helical" evidence="10">
    <location>
        <begin position="564"/>
        <end position="586"/>
    </location>
</feature>
<organism evidence="11 12">
    <name type="scientific">Seiridium unicorne</name>
    <dbReference type="NCBI Taxonomy" id="138068"/>
    <lineage>
        <taxon>Eukaryota</taxon>
        <taxon>Fungi</taxon>
        <taxon>Dikarya</taxon>
        <taxon>Ascomycota</taxon>
        <taxon>Pezizomycotina</taxon>
        <taxon>Sordariomycetes</taxon>
        <taxon>Xylariomycetidae</taxon>
        <taxon>Amphisphaeriales</taxon>
        <taxon>Sporocadaceae</taxon>
        <taxon>Seiridium</taxon>
    </lineage>
</organism>
<evidence type="ECO:0000256" key="4">
    <source>
        <dbReference type="ARBA" id="ARBA00022692"/>
    </source>
</evidence>
<dbReference type="PANTHER" id="PTHR28259:SF1">
    <property type="entry name" value="FLUORIDE EXPORT PROTEIN 1-RELATED"/>
    <property type="match status" value="1"/>
</dbReference>
<proteinExistence type="inferred from homology"/>
<feature type="region of interest" description="Disordered" evidence="9">
    <location>
        <begin position="298"/>
        <end position="320"/>
    </location>
</feature>
<feature type="compositionally biased region" description="Polar residues" evidence="9">
    <location>
        <begin position="189"/>
        <end position="198"/>
    </location>
</feature>
<dbReference type="PANTHER" id="PTHR28259">
    <property type="entry name" value="FLUORIDE EXPORT PROTEIN 1-RELATED"/>
    <property type="match status" value="1"/>
</dbReference>
<feature type="transmembrane region" description="Helical" evidence="10">
    <location>
        <begin position="227"/>
        <end position="247"/>
    </location>
</feature>
<feature type="compositionally biased region" description="Polar residues" evidence="9">
    <location>
        <begin position="118"/>
        <end position="127"/>
    </location>
</feature>
<feature type="transmembrane region" description="Helical" evidence="10">
    <location>
        <begin position="435"/>
        <end position="455"/>
    </location>
</feature>
<protein>
    <submittedName>
        <fullName evidence="11">Fluoride export protein 1</fullName>
    </submittedName>
</protein>
<evidence type="ECO:0000256" key="2">
    <source>
        <dbReference type="ARBA" id="ARBA00004651"/>
    </source>
</evidence>
<comment type="function">
    <text evidence="1">Fluoride channel required for the rapid expulsion of cytoplasmic fluoride.</text>
</comment>
<feature type="region of interest" description="Disordered" evidence="9">
    <location>
        <begin position="48"/>
        <end position="144"/>
    </location>
</feature>
<sequence length="599" mass="65612">MTQGHDLPGDTAVQQRLSTKHGQESGILLENHQTGNENYFHPVTHQYTHNSDRQESSADYDIPDSYRNLDDAFDEAPVQDSSEGSMRHHTSREERFAPEEGAGTENATETTKVDGRQNPPSQASSNRKAGVRQRRQSASGFNYDVPDQYVNAAELLSEGPVQNPDEAALYKHESLEESRSRDQDFLRGQSLSRSQHSRAVSDGNERATRPQVSEEKQKYREVQVSKLATQIYTIAYLILFSIFGTLARLGLQALTSYHGAPVTFSSVWPNFAGSLVMGFLSEDRMLFRHEWGTPTYEQQIQKARRQKTDEESGESPSGQEAVDLAAAKKAHMATKKTIPLYIGLATGFCGSFTSFSSFIRDAFLSLSNDLPSPDLGANTIPRNGGYSFEALLAVMLTTVSLSLAGLFVGAHLAIALERFTPTFSFSFTRKVIDRVVVVLALGCWVGAVMLCAIPPDRFSHGLGAAETWRGRVTFALVFAPLGCLARFYASLYLNGRIASFPLGTFAVNIFGTVILAMAWDIAHVPDGGVIGCQVLQGIEDGFCGCLTTVSTWVSELAALRRRHAYTYGLVSVVAALACMIVIMGGLRWSQGFAGLMCLH</sequence>
<feature type="transmembrane region" description="Helical" evidence="10">
    <location>
        <begin position="338"/>
        <end position="359"/>
    </location>
</feature>
<evidence type="ECO:0000256" key="5">
    <source>
        <dbReference type="ARBA" id="ARBA00022989"/>
    </source>
</evidence>
<keyword evidence="5 10" id="KW-1133">Transmembrane helix</keyword>
<feature type="compositionally biased region" description="Basic and acidic residues" evidence="9">
    <location>
        <begin position="203"/>
        <end position="219"/>
    </location>
</feature>
<keyword evidence="12" id="KW-1185">Reference proteome</keyword>
<keyword evidence="4 10" id="KW-0812">Transmembrane</keyword>
<feature type="transmembrane region" description="Helical" evidence="10">
    <location>
        <begin position="259"/>
        <end position="280"/>
    </location>
</feature>
<evidence type="ECO:0000256" key="1">
    <source>
        <dbReference type="ARBA" id="ARBA00002598"/>
    </source>
</evidence>
<evidence type="ECO:0000256" key="8">
    <source>
        <dbReference type="ARBA" id="ARBA00035585"/>
    </source>
</evidence>
<keyword evidence="3" id="KW-1003">Cell membrane</keyword>
<name>A0ABR2V5L3_9PEZI</name>
<evidence type="ECO:0000256" key="3">
    <source>
        <dbReference type="ARBA" id="ARBA00022475"/>
    </source>
</evidence>
<evidence type="ECO:0000313" key="11">
    <source>
        <dbReference type="EMBL" id="KAK9422185.1"/>
    </source>
</evidence>
<comment type="similarity">
    <text evidence="7">Belongs to the fluoride channel Fluc/FEX (TC 1.A.43) family.</text>
</comment>
<dbReference type="EMBL" id="JARVKF010000124">
    <property type="protein sequence ID" value="KAK9422185.1"/>
    <property type="molecule type" value="Genomic_DNA"/>
</dbReference>
<keyword evidence="6 10" id="KW-0472">Membrane</keyword>
<evidence type="ECO:0000256" key="6">
    <source>
        <dbReference type="ARBA" id="ARBA00023136"/>
    </source>
</evidence>
<feature type="region of interest" description="Disordered" evidence="9">
    <location>
        <begin position="1"/>
        <end position="28"/>
    </location>
</feature>
<dbReference type="Proteomes" id="UP001408356">
    <property type="component" value="Unassembled WGS sequence"/>
</dbReference>
<feature type="transmembrane region" description="Helical" evidence="10">
    <location>
        <begin position="500"/>
        <end position="519"/>
    </location>
</feature>
<accession>A0ABR2V5L3</accession>
<evidence type="ECO:0000256" key="7">
    <source>
        <dbReference type="ARBA" id="ARBA00035120"/>
    </source>
</evidence>
<reference evidence="11 12" key="1">
    <citation type="journal article" date="2024" name="J. Plant Pathol.">
        <title>Sequence and assembly of the genome of Seiridium unicorne, isolate CBS 538.82, causal agent of cypress canker disease.</title>
        <authorList>
            <person name="Scali E."/>
            <person name="Rocca G.D."/>
            <person name="Danti R."/>
            <person name="Garbelotto M."/>
            <person name="Barberini S."/>
            <person name="Baroncelli R."/>
            <person name="Emiliani G."/>
        </authorList>
    </citation>
    <scope>NUCLEOTIDE SEQUENCE [LARGE SCALE GENOMIC DNA]</scope>
    <source>
        <strain evidence="11 12">BM-138-508</strain>
    </source>
</reference>
<dbReference type="InterPro" id="IPR003691">
    <property type="entry name" value="FluC"/>
</dbReference>
<gene>
    <name evidence="11" type="ORF">SUNI508_04864</name>
</gene>
<feature type="transmembrane region" description="Helical" evidence="10">
    <location>
        <begin position="475"/>
        <end position="493"/>
    </location>
</feature>
<feature type="compositionally biased region" description="Low complexity" evidence="9">
    <location>
        <begin position="99"/>
        <end position="110"/>
    </location>
</feature>
<evidence type="ECO:0000313" key="12">
    <source>
        <dbReference type="Proteomes" id="UP001408356"/>
    </source>
</evidence>
<evidence type="ECO:0000256" key="10">
    <source>
        <dbReference type="SAM" id="Phobius"/>
    </source>
</evidence>